<reference evidence="4" key="1">
    <citation type="submission" date="2021-01" db="EMBL/GenBank/DDBJ databases">
        <authorList>
            <consortium name="Genoscope - CEA"/>
            <person name="William W."/>
        </authorList>
    </citation>
    <scope>NUCLEOTIDE SEQUENCE</scope>
</reference>
<feature type="compositionally biased region" description="Polar residues" evidence="2">
    <location>
        <begin position="127"/>
        <end position="136"/>
    </location>
</feature>
<evidence type="ECO:0000259" key="3">
    <source>
        <dbReference type="PROSITE" id="PS50222"/>
    </source>
</evidence>
<feature type="region of interest" description="Disordered" evidence="2">
    <location>
        <begin position="116"/>
        <end position="143"/>
    </location>
</feature>
<keyword evidence="5" id="KW-1185">Reference proteome</keyword>
<dbReference type="Proteomes" id="UP000688137">
    <property type="component" value="Unassembled WGS sequence"/>
</dbReference>
<feature type="coiled-coil region" evidence="1">
    <location>
        <begin position="1053"/>
        <end position="1080"/>
    </location>
</feature>
<dbReference type="AlphaFoldDB" id="A0A8S1LAW1"/>
<dbReference type="InterPro" id="IPR018247">
    <property type="entry name" value="EF_Hand_1_Ca_BS"/>
</dbReference>
<dbReference type="EMBL" id="CAJJDM010000033">
    <property type="protein sequence ID" value="CAD8063325.1"/>
    <property type="molecule type" value="Genomic_DNA"/>
</dbReference>
<sequence>MLAQKQITNKFLLAKLKEAEERNDSQSVPSFMNQTVTLNNQHINDQIRKAKKEAVSLHTSCKSTQHSPKTSLDLSEFIKQTKIQQMAQQKLLMEKKFSKLAISKVRDDVSHFYDQIKSPKTTREQRSFQPRRQGTTFHKKSRSGQQIHLIDMKEYQKLEGSLNKEISSLHTEDPGGRVQSIQLRDWFQKQQCEDLIPLLTVTMNELIKSLKKECLERGELVQQIWDKVIQMVNKIKFDSEILVKKNDVLVMDEQAKVFFIYQEKMSDLQTQIQDISYKYSQEVTQHNICKQEYKELEANFKKNRAQLNDIRKIASFLSKKLKQSHQEIEILNRKLQTITQKQIESQQQLQRDINCSLQQANSQRILIQQESMFSLRQSQQLQNTVLNQIQQSQQQKVLQHIINSNQIQTGKGMSYLGNSQIQQTQQEKSSSSDEDDLMDGLLDDKNIIEMDNMVMNMDKIIKVACIETQVEPDILHLYQKTQEIQTNITMMVKDFNLITDSQSKIQNVLEQFKQRSQVEETLKLCEDKTNKVFSGRQLNQIIESKFLNKEFPSPIINKLNQLRQDSFRSKKGVNQSIEQVTSNDQSMDINTDRYIDLEKVKTLVLMMQILENKNKELQYIIDQMNERCNQHIQELEDTRSRAVSIGTFKILKEQQLQQQQMTQQYLEGESSPEQYAKFNSSQKMIRRQRDNKKMNQAKLIFKGPQLGQKVNIVYEFQKVNAGPQLVEKIKLKQLPKIKHFMPLKLLLKQITVIYQDRIQQQKDNQAFKDQDMASFVYSYFLQQFGIKKIAEQKFLILIVSVKHYKQIVRINNFAKFLGLFDDCVNYTIDEMKKYLESFDYVTNISTLGVSIADQESEVRYFVPYVRAQQYIGMFADSRMTIEEKEELKKELDLLKELDTKTQNRQPVIDFDQFMIQMFVKYKILVSRAKEYVINAFAACDLDGNGMCNFEEWYLLLRHIEPDRFTNDEISEIFFTNADLLIKGEQNFSFEKFAVVCVEYGLFSEEAQNQFLQIKGTKTEIMIQFQKLIDGWIGQRKTIEQRFEQLTLLETEKIDSWRAIIETLERKILDLKEHLTQAGVEKKVKPLLIANLLLNKESEMLLELQEDMDDDGSPKSKAFQQNFGSNGSICIQMDIIKE</sequence>
<feature type="coiled-coil region" evidence="1">
    <location>
        <begin position="293"/>
        <end position="341"/>
    </location>
</feature>
<keyword evidence="1" id="KW-0175">Coiled coil</keyword>
<feature type="coiled-coil region" evidence="1">
    <location>
        <begin position="877"/>
        <end position="904"/>
    </location>
</feature>
<dbReference type="PANTHER" id="PTHR34894:SF5">
    <property type="entry name" value="EF-HAND DOMAIN-CONTAINING PROTEIN"/>
    <property type="match status" value="1"/>
</dbReference>
<protein>
    <recommendedName>
        <fullName evidence="3">EF-hand domain-containing protein</fullName>
    </recommendedName>
</protein>
<evidence type="ECO:0000313" key="5">
    <source>
        <dbReference type="Proteomes" id="UP000688137"/>
    </source>
</evidence>
<comment type="caution">
    <text evidence="4">The sequence shown here is derived from an EMBL/GenBank/DDBJ whole genome shotgun (WGS) entry which is preliminary data.</text>
</comment>
<evidence type="ECO:0000313" key="4">
    <source>
        <dbReference type="EMBL" id="CAD8063325.1"/>
    </source>
</evidence>
<dbReference type="GO" id="GO:0005509">
    <property type="term" value="F:calcium ion binding"/>
    <property type="evidence" value="ECO:0007669"/>
    <property type="project" value="InterPro"/>
</dbReference>
<feature type="domain" description="EF-hand" evidence="3">
    <location>
        <begin position="927"/>
        <end position="962"/>
    </location>
</feature>
<feature type="coiled-coil region" evidence="1">
    <location>
        <begin position="607"/>
        <end position="641"/>
    </location>
</feature>
<name>A0A8S1LAW1_PARPR</name>
<evidence type="ECO:0000256" key="2">
    <source>
        <dbReference type="SAM" id="MobiDB-lite"/>
    </source>
</evidence>
<feature type="coiled-coil region" evidence="1">
    <location>
        <begin position="2"/>
        <end position="53"/>
    </location>
</feature>
<dbReference type="PROSITE" id="PS50222">
    <property type="entry name" value="EF_HAND_2"/>
    <property type="match status" value="1"/>
</dbReference>
<dbReference type="PROSITE" id="PS00018">
    <property type="entry name" value="EF_HAND_1"/>
    <property type="match status" value="1"/>
</dbReference>
<gene>
    <name evidence="4" type="ORF">PPRIM_AZ9-3.1.T0340263</name>
</gene>
<accession>A0A8S1LAW1</accession>
<evidence type="ECO:0000256" key="1">
    <source>
        <dbReference type="SAM" id="Coils"/>
    </source>
</evidence>
<dbReference type="InterPro" id="IPR002048">
    <property type="entry name" value="EF_hand_dom"/>
</dbReference>
<organism evidence="4 5">
    <name type="scientific">Paramecium primaurelia</name>
    <dbReference type="NCBI Taxonomy" id="5886"/>
    <lineage>
        <taxon>Eukaryota</taxon>
        <taxon>Sar</taxon>
        <taxon>Alveolata</taxon>
        <taxon>Ciliophora</taxon>
        <taxon>Intramacronucleata</taxon>
        <taxon>Oligohymenophorea</taxon>
        <taxon>Peniculida</taxon>
        <taxon>Parameciidae</taxon>
        <taxon>Paramecium</taxon>
    </lineage>
</organism>
<dbReference type="PANTHER" id="PTHR34894">
    <property type="entry name" value="SAM-DEPENDENT METHYLTRANSFERASE RSMI, CONSERVED SITE"/>
    <property type="match status" value="1"/>
</dbReference>
<proteinExistence type="predicted"/>
<dbReference type="OMA" id="QTNITMM"/>